<reference evidence="1" key="1">
    <citation type="journal article" date="2023" name="GigaByte">
        <title>Genome assembly of the bearded iris, Iris pallida Lam.</title>
        <authorList>
            <person name="Bruccoleri R.E."/>
            <person name="Oakeley E.J."/>
            <person name="Faust A.M.E."/>
            <person name="Altorfer M."/>
            <person name="Dessus-Babus S."/>
            <person name="Burckhardt D."/>
            <person name="Oertli M."/>
            <person name="Naumann U."/>
            <person name="Petersen F."/>
            <person name="Wong J."/>
        </authorList>
    </citation>
    <scope>NUCLEOTIDE SEQUENCE</scope>
    <source>
        <strain evidence="1">GSM-AAB239-AS_SAM_17_03QT</strain>
    </source>
</reference>
<dbReference type="EMBL" id="JANAVB010042420">
    <property type="protein sequence ID" value="KAJ6794379.1"/>
    <property type="molecule type" value="Genomic_DNA"/>
</dbReference>
<proteinExistence type="predicted"/>
<comment type="caution">
    <text evidence="1">The sequence shown here is derived from an EMBL/GenBank/DDBJ whole genome shotgun (WGS) entry which is preliminary data.</text>
</comment>
<accession>A0AAX6DRT5</accession>
<keyword evidence="2" id="KW-1185">Reference proteome</keyword>
<protein>
    <submittedName>
        <fullName evidence="1">Uncharacterized protein</fullName>
    </submittedName>
</protein>
<dbReference type="AlphaFoldDB" id="A0AAX6DRT5"/>
<name>A0AAX6DRT5_IRIPA</name>
<reference evidence="1" key="2">
    <citation type="submission" date="2023-04" db="EMBL/GenBank/DDBJ databases">
        <authorList>
            <person name="Bruccoleri R.E."/>
            <person name="Oakeley E.J."/>
            <person name="Faust A.-M."/>
            <person name="Dessus-Babus S."/>
            <person name="Altorfer M."/>
            <person name="Burckhardt D."/>
            <person name="Oertli M."/>
            <person name="Naumann U."/>
            <person name="Petersen F."/>
            <person name="Wong J."/>
        </authorList>
    </citation>
    <scope>NUCLEOTIDE SEQUENCE</scope>
    <source>
        <strain evidence="1">GSM-AAB239-AS_SAM_17_03QT</strain>
        <tissue evidence="1">Leaf</tissue>
    </source>
</reference>
<sequence length="36" mass="4006">MEILSSIVTLANMVRTYSLTLDIFLGSGNLWFSQPS</sequence>
<evidence type="ECO:0000313" key="2">
    <source>
        <dbReference type="Proteomes" id="UP001140949"/>
    </source>
</evidence>
<gene>
    <name evidence="1" type="ORF">M6B38_232225</name>
</gene>
<organism evidence="1 2">
    <name type="scientific">Iris pallida</name>
    <name type="common">Sweet iris</name>
    <dbReference type="NCBI Taxonomy" id="29817"/>
    <lineage>
        <taxon>Eukaryota</taxon>
        <taxon>Viridiplantae</taxon>
        <taxon>Streptophyta</taxon>
        <taxon>Embryophyta</taxon>
        <taxon>Tracheophyta</taxon>
        <taxon>Spermatophyta</taxon>
        <taxon>Magnoliopsida</taxon>
        <taxon>Liliopsida</taxon>
        <taxon>Asparagales</taxon>
        <taxon>Iridaceae</taxon>
        <taxon>Iridoideae</taxon>
        <taxon>Irideae</taxon>
        <taxon>Iris</taxon>
    </lineage>
</organism>
<dbReference type="Proteomes" id="UP001140949">
    <property type="component" value="Unassembled WGS sequence"/>
</dbReference>
<evidence type="ECO:0000313" key="1">
    <source>
        <dbReference type="EMBL" id="KAJ6794379.1"/>
    </source>
</evidence>